<dbReference type="NCBIfam" id="NF005559">
    <property type="entry name" value="PRK07231.1"/>
    <property type="match status" value="1"/>
</dbReference>
<dbReference type="InterPro" id="IPR020904">
    <property type="entry name" value="Sc_DH/Rdtase_CS"/>
</dbReference>
<evidence type="ECO:0000313" key="4">
    <source>
        <dbReference type="EMBL" id="RXR33436.1"/>
    </source>
</evidence>
<comment type="caution">
    <text evidence="4">The sequence shown here is derived from an EMBL/GenBank/DDBJ whole genome shotgun (WGS) entry which is preliminary data.</text>
</comment>
<organism evidence="4 5">
    <name type="scientific">Oerskovia turbata</name>
    <dbReference type="NCBI Taxonomy" id="1713"/>
    <lineage>
        <taxon>Bacteria</taxon>
        <taxon>Bacillati</taxon>
        <taxon>Actinomycetota</taxon>
        <taxon>Actinomycetes</taxon>
        <taxon>Micrococcales</taxon>
        <taxon>Cellulomonadaceae</taxon>
        <taxon>Oerskovia</taxon>
    </lineage>
</organism>
<keyword evidence="6" id="KW-1185">Reference proteome</keyword>
<dbReference type="EMBL" id="SDJQ01000014">
    <property type="protein sequence ID" value="RXR33436.1"/>
    <property type="molecule type" value="Genomic_DNA"/>
</dbReference>
<reference evidence="5 6" key="1">
    <citation type="submission" date="2019-01" db="EMBL/GenBank/DDBJ databases">
        <title>Oerskovia turbata Genome sequencing and assembly.</title>
        <authorList>
            <person name="Dou T."/>
        </authorList>
    </citation>
    <scope>NUCLEOTIDE SEQUENCE [LARGE SCALE GENOMIC DNA]</scope>
    <source>
        <strain evidence="4 5">JCM12123</strain>
        <strain evidence="3 6">JCM3160</strain>
    </source>
</reference>
<dbReference type="InterPro" id="IPR036291">
    <property type="entry name" value="NAD(P)-bd_dom_sf"/>
</dbReference>
<dbReference type="GO" id="GO:0016491">
    <property type="term" value="F:oxidoreductase activity"/>
    <property type="evidence" value="ECO:0007669"/>
    <property type="project" value="UniProtKB-KW"/>
</dbReference>
<comment type="similarity">
    <text evidence="1">Belongs to the short-chain dehydrogenases/reductases (SDR) family.</text>
</comment>
<name>A0A4V1N4V0_9CELL</name>
<dbReference type="Pfam" id="PF13561">
    <property type="entry name" value="adh_short_C2"/>
    <property type="match status" value="1"/>
</dbReference>
<dbReference type="PRINTS" id="PR00081">
    <property type="entry name" value="GDHRDH"/>
</dbReference>
<dbReference type="SUPFAM" id="SSF51735">
    <property type="entry name" value="NAD(P)-binding Rossmann-fold domains"/>
    <property type="match status" value="1"/>
</dbReference>
<dbReference type="PANTHER" id="PTHR24321:SF8">
    <property type="entry name" value="ESTRADIOL 17-BETA-DEHYDROGENASE 8-RELATED"/>
    <property type="match status" value="1"/>
</dbReference>
<keyword evidence="2" id="KW-0560">Oxidoreductase</keyword>
<proteinExistence type="inferred from homology"/>
<dbReference type="RefSeq" id="WP_036571523.1">
    <property type="nucleotide sequence ID" value="NZ_JOFV01000006.1"/>
</dbReference>
<gene>
    <name evidence="3" type="ORF">EQW73_10275</name>
    <name evidence="4" type="ORF">EQW78_11735</name>
</gene>
<protein>
    <submittedName>
        <fullName evidence="4">SDR family oxidoreductase</fullName>
    </submittedName>
</protein>
<dbReference type="STRING" id="1713.GCA_000718325_01743"/>
<evidence type="ECO:0000313" key="3">
    <source>
        <dbReference type="EMBL" id="RXR25870.1"/>
    </source>
</evidence>
<dbReference type="Proteomes" id="UP000290517">
    <property type="component" value="Unassembled WGS sequence"/>
</dbReference>
<dbReference type="InterPro" id="IPR002347">
    <property type="entry name" value="SDR_fam"/>
</dbReference>
<accession>A0A4V1N4V0</accession>
<dbReference type="Proteomes" id="UP000289805">
    <property type="component" value="Unassembled WGS sequence"/>
</dbReference>
<sequence>MSTPHVTGAPLDGVPAFHGKVALVTASGAGIGEAVAKRLASLGAAVVVSDVNDEAGARVVADIESAGGRAAYRRANVADPADVGALVAFAVETYGGLHLAVNNAGVGTRPFRLDEMPEDGWDRTLDVTLRGTFLSMKAEIAHMLGHGGGSIVNIASIAGLKASPGLAPYSAAKAGVVSLTHGTAIEYVTDGIRVNAVAPGAIETAALASLPEEARAGYAADVPMKRLGQPSEIADAVAFLLSDQASFITGVVLPVDGGTRVA</sequence>
<dbReference type="PANTHER" id="PTHR24321">
    <property type="entry name" value="DEHYDROGENASES, SHORT CHAIN"/>
    <property type="match status" value="1"/>
</dbReference>
<dbReference type="AlphaFoldDB" id="A0A4V1N4V0"/>
<dbReference type="PROSITE" id="PS00061">
    <property type="entry name" value="ADH_SHORT"/>
    <property type="match status" value="1"/>
</dbReference>
<evidence type="ECO:0000313" key="5">
    <source>
        <dbReference type="Proteomes" id="UP000289805"/>
    </source>
</evidence>
<dbReference type="OrthoDB" id="517007at2"/>
<evidence type="ECO:0000256" key="1">
    <source>
        <dbReference type="ARBA" id="ARBA00006484"/>
    </source>
</evidence>
<dbReference type="Gene3D" id="3.40.50.720">
    <property type="entry name" value="NAD(P)-binding Rossmann-like Domain"/>
    <property type="match status" value="1"/>
</dbReference>
<dbReference type="FunFam" id="3.40.50.720:FF:000084">
    <property type="entry name" value="Short-chain dehydrogenase reductase"/>
    <property type="match status" value="1"/>
</dbReference>
<dbReference type="PRINTS" id="PR00080">
    <property type="entry name" value="SDRFAMILY"/>
</dbReference>
<evidence type="ECO:0000256" key="2">
    <source>
        <dbReference type="ARBA" id="ARBA00023002"/>
    </source>
</evidence>
<dbReference type="EMBL" id="SDJR01000005">
    <property type="protein sequence ID" value="RXR25870.1"/>
    <property type="molecule type" value="Genomic_DNA"/>
</dbReference>
<evidence type="ECO:0000313" key="6">
    <source>
        <dbReference type="Proteomes" id="UP000290517"/>
    </source>
</evidence>